<dbReference type="GO" id="GO:0016020">
    <property type="term" value="C:membrane"/>
    <property type="evidence" value="ECO:0007669"/>
    <property type="project" value="TreeGrafter"/>
</dbReference>
<keyword evidence="1" id="KW-1133">Transmembrane helix</keyword>
<dbReference type="PANTHER" id="PTHR23028:SF53">
    <property type="entry name" value="ACYL_TRANSF_3 DOMAIN-CONTAINING PROTEIN"/>
    <property type="match status" value="1"/>
</dbReference>
<dbReference type="InterPro" id="IPR002656">
    <property type="entry name" value="Acyl_transf_3_dom"/>
</dbReference>
<reference evidence="4 5" key="1">
    <citation type="submission" date="2020-03" db="EMBL/GenBank/DDBJ databases">
        <title>Leucobacter sp. nov., isolated from beetles.</title>
        <authorList>
            <person name="Hyun D.-W."/>
            <person name="Bae J.-W."/>
        </authorList>
    </citation>
    <scope>NUCLEOTIDE SEQUENCE [LARGE SCALE GENOMIC DNA]</scope>
    <source>
        <strain evidence="4 5">HDW9C</strain>
    </source>
</reference>
<feature type="transmembrane region" description="Helical" evidence="1">
    <location>
        <begin position="239"/>
        <end position="258"/>
    </location>
</feature>
<organism evidence="4 5">
    <name type="scientific">Leucobacter viscericola</name>
    <dbReference type="NCBI Taxonomy" id="2714935"/>
    <lineage>
        <taxon>Bacteria</taxon>
        <taxon>Bacillati</taxon>
        <taxon>Actinomycetota</taxon>
        <taxon>Actinomycetes</taxon>
        <taxon>Micrococcales</taxon>
        <taxon>Microbacteriaceae</taxon>
        <taxon>Leucobacter</taxon>
    </lineage>
</organism>
<keyword evidence="5" id="KW-1185">Reference proteome</keyword>
<feature type="transmembrane region" description="Helical" evidence="1">
    <location>
        <begin position="264"/>
        <end position="287"/>
    </location>
</feature>
<feature type="domain" description="SGNH" evidence="3">
    <location>
        <begin position="469"/>
        <end position="686"/>
    </location>
</feature>
<dbReference type="GO" id="GO:0009103">
    <property type="term" value="P:lipopolysaccharide biosynthetic process"/>
    <property type="evidence" value="ECO:0007669"/>
    <property type="project" value="TreeGrafter"/>
</dbReference>
<feature type="transmembrane region" description="Helical" evidence="1">
    <location>
        <begin position="43"/>
        <end position="62"/>
    </location>
</feature>
<dbReference type="RefSeq" id="WP_166290631.1">
    <property type="nucleotide sequence ID" value="NZ_CP049863.1"/>
</dbReference>
<keyword evidence="4" id="KW-0012">Acyltransferase</keyword>
<dbReference type="GO" id="GO:0016747">
    <property type="term" value="F:acyltransferase activity, transferring groups other than amino-acyl groups"/>
    <property type="evidence" value="ECO:0007669"/>
    <property type="project" value="InterPro"/>
</dbReference>
<feature type="transmembrane region" description="Helical" evidence="1">
    <location>
        <begin position="331"/>
        <end position="349"/>
    </location>
</feature>
<proteinExistence type="predicted"/>
<sequence>MQRQGRPATHKSLRLDIQGLRALAVTLVVAFHLFPAALPGGYIGVDLFFVISGFLITGHLLREVETTGRIRVTEFWARRIRRLLPVSLLVLVVTLILTATLMPANTRTQNYGDIGFAAGYVLNWRLASNSIDYLNAAAPPSLVQHYWSLSIEEQFYIVWPVLILLVLGIAALLKRPSRRFILGALAFVFVASLAFSIIETARSQPSAYFLTTTRAWEFALGGLIAMVPAARHSARTRGLVSIIAVASIVACAFVFGPATPFPGSIALIPVGATAILIWCGDAHPLGWKYEPQRLTHNRGVQFVGDASYSIYLWHWPLILVFAALMPATPEWQRAILVVPATAALAWLSLRFVENPVRRSPGLLEQRGLTFVLSGAIIAAIIAVSTTQVAAIHTEVEKRQSEIESPLSDAGATESQGTQIPNLQLCIGAYSILNGCDNPHAYDPSVIDPTFAQEDKPWRWINQRVAEGTCTQKTVGTLPERACAFPGKGKQVLLIGDSHADQFAAPLSQVAKDNGWGFRLESRSACAVFVAPAEGQNEDVARCATWGKELIDSIVADPTVDVVLLSVRIEDGSPAVDAVPGFSRLLDAGKQVIVIRDTPEVRVFDTDGTRLTGPECLSSQGIVDDACSWAEPSEPNWLTSAADSLNLDVLDTHEILCPDGTCHLITGGLVTYTDDNHLTNLFALSMSGWFARELEPLVG</sequence>
<feature type="transmembrane region" description="Helical" evidence="1">
    <location>
        <begin position="207"/>
        <end position="227"/>
    </location>
</feature>
<keyword evidence="1" id="KW-0472">Membrane</keyword>
<protein>
    <submittedName>
        <fullName evidence="4">Acyltransferase</fullName>
    </submittedName>
</protein>
<name>A0A6G7XEN8_9MICO</name>
<dbReference type="KEGG" id="lvi:G7068_07245"/>
<feature type="transmembrane region" description="Helical" evidence="1">
    <location>
        <begin position="308"/>
        <end position="325"/>
    </location>
</feature>
<dbReference type="EMBL" id="CP049863">
    <property type="protein sequence ID" value="QIK63013.1"/>
    <property type="molecule type" value="Genomic_DNA"/>
</dbReference>
<dbReference type="Pfam" id="PF19040">
    <property type="entry name" value="SGNH"/>
    <property type="match status" value="1"/>
</dbReference>
<gene>
    <name evidence="4" type="ORF">G7068_07245</name>
</gene>
<evidence type="ECO:0000313" key="4">
    <source>
        <dbReference type="EMBL" id="QIK63013.1"/>
    </source>
</evidence>
<keyword evidence="4" id="KW-0808">Transferase</keyword>
<dbReference type="InterPro" id="IPR050879">
    <property type="entry name" value="Acyltransferase_3"/>
</dbReference>
<feature type="transmembrane region" description="Helical" evidence="1">
    <location>
        <begin position="155"/>
        <end position="173"/>
    </location>
</feature>
<evidence type="ECO:0000259" key="3">
    <source>
        <dbReference type="Pfam" id="PF19040"/>
    </source>
</evidence>
<dbReference type="InterPro" id="IPR043968">
    <property type="entry name" value="SGNH"/>
</dbReference>
<keyword evidence="1" id="KW-0812">Transmembrane</keyword>
<evidence type="ECO:0000259" key="2">
    <source>
        <dbReference type="Pfam" id="PF01757"/>
    </source>
</evidence>
<feature type="transmembrane region" description="Helical" evidence="1">
    <location>
        <begin position="83"/>
        <end position="102"/>
    </location>
</feature>
<feature type="transmembrane region" description="Helical" evidence="1">
    <location>
        <begin position="20"/>
        <end position="37"/>
    </location>
</feature>
<dbReference type="AlphaFoldDB" id="A0A6G7XEN8"/>
<evidence type="ECO:0000313" key="5">
    <source>
        <dbReference type="Proteomes" id="UP000502677"/>
    </source>
</evidence>
<dbReference type="PANTHER" id="PTHR23028">
    <property type="entry name" value="ACETYLTRANSFERASE"/>
    <property type="match status" value="1"/>
</dbReference>
<evidence type="ECO:0000256" key="1">
    <source>
        <dbReference type="SAM" id="Phobius"/>
    </source>
</evidence>
<feature type="domain" description="Acyltransferase 3" evidence="2">
    <location>
        <begin position="16"/>
        <end position="348"/>
    </location>
</feature>
<feature type="transmembrane region" description="Helical" evidence="1">
    <location>
        <begin position="180"/>
        <end position="201"/>
    </location>
</feature>
<feature type="transmembrane region" description="Helical" evidence="1">
    <location>
        <begin position="370"/>
        <end position="390"/>
    </location>
</feature>
<dbReference type="Pfam" id="PF01757">
    <property type="entry name" value="Acyl_transf_3"/>
    <property type="match status" value="1"/>
</dbReference>
<accession>A0A6G7XEN8</accession>
<dbReference type="Proteomes" id="UP000502677">
    <property type="component" value="Chromosome"/>
</dbReference>